<geneLocation type="plasmid" evidence="1 2">
    <name>AbAZ39_p4</name>
</geneLocation>
<keyword evidence="1" id="KW-0614">Plasmid</keyword>
<evidence type="ECO:0000313" key="1">
    <source>
        <dbReference type="EMBL" id="AIB16101.1"/>
    </source>
</evidence>
<sequence>MDEFRTLLRNAMKSRAMVYEAAFDEMRKEIGEEKAREIMARTIYRRGAAIAHNFAPHAPADLAGLRDSFLKFIPDAEAQFGPEVVRCTDEVLEIRFHTCPLKEAWLEANLPAQTVETLCELAGAVDKGTFETAGFEIEVDTWKPGRSTCCHLTITPGAAAPVADPAAAN</sequence>
<name>A0A060DQF6_9PROT</name>
<evidence type="ECO:0008006" key="3">
    <source>
        <dbReference type="Google" id="ProtNLM"/>
    </source>
</evidence>
<protein>
    <recommendedName>
        <fullName evidence="3">L-2-amino-thiazoline-4-carboxylic acid hydrolase-like protein</fullName>
    </recommendedName>
</protein>
<dbReference type="InterPro" id="IPR026002">
    <property type="entry name" value="ATC_hydrolase-like"/>
</dbReference>
<dbReference type="EMBL" id="CP007797">
    <property type="protein sequence ID" value="AIB16101.1"/>
    <property type="molecule type" value="Genomic_DNA"/>
</dbReference>
<reference evidence="1 2" key="1">
    <citation type="journal article" date="2014" name="Genome Announc.">
        <title>Complete Genome Sequence of the Model Rhizosphere Strain Azospirillum brasilense Az39, Successfully Applied in Agriculture.</title>
        <authorList>
            <person name="Rivera D."/>
            <person name="Revale S."/>
            <person name="Molina R."/>
            <person name="Gualpa J."/>
            <person name="Puente M."/>
            <person name="Maroniche G."/>
            <person name="Paris G."/>
            <person name="Baker D."/>
            <person name="Clavijo B."/>
            <person name="McLay K."/>
            <person name="Spaepen S."/>
            <person name="Perticari A."/>
            <person name="Vazquez M."/>
            <person name="Wisniewski-Dye F."/>
            <person name="Watkins C."/>
            <person name="Martinez-Abarca F."/>
            <person name="Vanderleyden J."/>
            <person name="Cassan F."/>
        </authorList>
    </citation>
    <scope>NUCLEOTIDE SEQUENCE [LARGE SCALE GENOMIC DNA]</scope>
    <source>
        <strain evidence="1 2">Az39</strain>
        <plasmid evidence="1">AbAZ39_p4</plasmid>
    </source>
</reference>
<dbReference type="KEGG" id="abq:ABAZ39_30050"/>
<evidence type="ECO:0000313" key="2">
    <source>
        <dbReference type="Proteomes" id="UP000027186"/>
    </source>
</evidence>
<dbReference type="Pfam" id="PF14196">
    <property type="entry name" value="ATC_hydrolase"/>
    <property type="match status" value="1"/>
</dbReference>
<dbReference type="AlphaFoldDB" id="A0A060DQF6"/>
<proteinExistence type="predicted"/>
<dbReference type="Proteomes" id="UP000027186">
    <property type="component" value="Plasmid AbAZ39_p4"/>
</dbReference>
<accession>A0A060DQF6</accession>
<gene>
    <name evidence="1" type="ORF">ABAZ39_30050</name>
</gene>
<organism evidence="1 2">
    <name type="scientific">Azospirillum argentinense</name>
    <dbReference type="NCBI Taxonomy" id="2970906"/>
    <lineage>
        <taxon>Bacteria</taxon>
        <taxon>Pseudomonadati</taxon>
        <taxon>Pseudomonadota</taxon>
        <taxon>Alphaproteobacteria</taxon>
        <taxon>Rhodospirillales</taxon>
        <taxon>Azospirillaceae</taxon>
        <taxon>Azospirillum</taxon>
    </lineage>
</organism>
<dbReference type="RefSeq" id="WP_040137875.1">
    <property type="nucleotide sequence ID" value="NZ_CP007797.1"/>
</dbReference>